<evidence type="ECO:0000256" key="7">
    <source>
        <dbReference type="SAM" id="MobiDB-lite"/>
    </source>
</evidence>
<evidence type="ECO:0000256" key="1">
    <source>
        <dbReference type="ARBA" id="ARBA00004651"/>
    </source>
</evidence>
<sequence length="774" mass="81476">MTGPAIWRRALPRPLAWLRDTLVAAYEPRTFFNGLRIVLLAAIPFFLGIMLHSATIGLFAALGAIWVGFCDLPGSYRRRAVGLLVTALLLGLSAAIGTLMHGMEVGSLAILFLLGTLLGFVGTLTATAGKATTFALLMLILGCGIGGAPLESVERGIAALVGGTWMTFGTLIAWPIQPFSPARRAVRQAFADLSRVLETAVDGLSVPRPEHIVQAQAGWQARAAAHASLDAAMGILTDLRAIRDGTSMTGRRLVLALQQGRLMALSVSGLSLSMQTIPAAAQPVLDPVVGGILRGLARDVTQLGAALGPNVETVPPAAMSCTAAEITARLAAARDQLSAEGVGDEARTDGIAFYLLNLRAEIDRAREALAGSIEAGDPDSASELRPVPLLQALLGADPAHVLWDNLALRSQRLRHGLRVGAILAIATFAYTFFGIDHGYWIPLVAVVVLKPGYGGTRAASIARTVGTVIGGVLAAIMLELFHGTLAHAILALVFAICAFGVISRNLGLGTVLLTPFVVMLLAILSPAQSDVIWLLRIGDTMIGAAMAFVGLLTLWPSSERERVPALAAGVLRCHVQTLRILLRRVEGEPVSVADIRSRRRAGTLAMSELDACWEQLLSEPREWHPQRDTYYTLVALVRLALVQAGPLFTVAPGGMSETVRRVADALAADVTALLEEVAASLDEGAPLPDIAVRTQGLRQDVRALEQQEAATGAGDADNAAGTALHLVTGCLARLAETAVNLAQVTERLQAGGDGREPPPRYQPPDAATAAPRLT</sequence>
<feature type="transmembrane region" description="Helical" evidence="8">
    <location>
        <begin position="81"/>
        <end position="99"/>
    </location>
</feature>
<evidence type="ECO:0000256" key="2">
    <source>
        <dbReference type="ARBA" id="ARBA00022475"/>
    </source>
</evidence>
<dbReference type="InterPro" id="IPR049453">
    <property type="entry name" value="Memb_transporter_dom"/>
</dbReference>
<feature type="domain" description="Integral membrane bound transporter" evidence="9">
    <location>
        <begin position="425"/>
        <end position="549"/>
    </location>
</feature>
<evidence type="ECO:0000313" key="10">
    <source>
        <dbReference type="EMBL" id="MFC3225867.1"/>
    </source>
</evidence>
<accession>A0ABV7KU99</accession>
<dbReference type="PANTHER" id="PTHR30509">
    <property type="entry name" value="P-HYDROXYBENZOIC ACID EFFLUX PUMP SUBUNIT-RELATED"/>
    <property type="match status" value="1"/>
</dbReference>
<keyword evidence="3 8" id="KW-0812">Transmembrane</keyword>
<evidence type="ECO:0000256" key="5">
    <source>
        <dbReference type="ARBA" id="ARBA00023136"/>
    </source>
</evidence>
<feature type="transmembrane region" description="Helical" evidence="8">
    <location>
        <begin position="508"/>
        <end position="526"/>
    </location>
</feature>
<feature type="transmembrane region" description="Helical" evidence="8">
    <location>
        <begin position="460"/>
        <end position="478"/>
    </location>
</feature>
<feature type="transmembrane region" description="Helical" evidence="8">
    <location>
        <begin position="533"/>
        <end position="555"/>
    </location>
</feature>
<feature type="transmembrane region" description="Helical" evidence="8">
    <location>
        <begin position="105"/>
        <end position="124"/>
    </location>
</feature>
<evidence type="ECO:0000256" key="6">
    <source>
        <dbReference type="ARBA" id="ARBA00043993"/>
    </source>
</evidence>
<feature type="transmembrane region" description="Helical" evidence="8">
    <location>
        <begin position="37"/>
        <end position="69"/>
    </location>
</feature>
<organism evidence="10 11">
    <name type="scientific">Marinibaculum pumilum</name>
    <dbReference type="NCBI Taxonomy" id="1766165"/>
    <lineage>
        <taxon>Bacteria</taxon>
        <taxon>Pseudomonadati</taxon>
        <taxon>Pseudomonadota</taxon>
        <taxon>Alphaproteobacteria</taxon>
        <taxon>Rhodospirillales</taxon>
        <taxon>Rhodospirillaceae</taxon>
        <taxon>Marinibaculum</taxon>
    </lineage>
</organism>
<dbReference type="EMBL" id="JBHRTR010000005">
    <property type="protein sequence ID" value="MFC3225867.1"/>
    <property type="molecule type" value="Genomic_DNA"/>
</dbReference>
<feature type="region of interest" description="Disordered" evidence="7">
    <location>
        <begin position="749"/>
        <end position="774"/>
    </location>
</feature>
<name>A0ABV7KU99_9PROT</name>
<comment type="similarity">
    <text evidence="6">Belongs to the YccS/YhfK family.</text>
</comment>
<feature type="transmembrane region" description="Helical" evidence="8">
    <location>
        <begin position="156"/>
        <end position="174"/>
    </location>
</feature>
<dbReference type="Proteomes" id="UP001595528">
    <property type="component" value="Unassembled WGS sequence"/>
</dbReference>
<comment type="subcellular location">
    <subcellularLocation>
        <location evidence="1">Cell membrane</location>
        <topology evidence="1">Multi-pass membrane protein</topology>
    </subcellularLocation>
</comment>
<dbReference type="RefSeq" id="WP_379897607.1">
    <property type="nucleotide sequence ID" value="NZ_JBHRTR010000005.1"/>
</dbReference>
<feature type="transmembrane region" description="Helical" evidence="8">
    <location>
        <begin position="485"/>
        <end position="502"/>
    </location>
</feature>
<dbReference type="PANTHER" id="PTHR30509:SF8">
    <property type="entry name" value="INNER MEMBRANE PROTEIN YCCS"/>
    <property type="match status" value="1"/>
</dbReference>
<comment type="caution">
    <text evidence="10">The sequence shown here is derived from an EMBL/GenBank/DDBJ whole genome shotgun (WGS) entry which is preliminary data.</text>
</comment>
<feature type="transmembrane region" description="Helical" evidence="8">
    <location>
        <begin position="131"/>
        <end position="150"/>
    </location>
</feature>
<evidence type="ECO:0000256" key="3">
    <source>
        <dbReference type="ARBA" id="ARBA00022692"/>
    </source>
</evidence>
<keyword evidence="4 8" id="KW-1133">Transmembrane helix</keyword>
<evidence type="ECO:0000259" key="9">
    <source>
        <dbReference type="Pfam" id="PF13515"/>
    </source>
</evidence>
<evidence type="ECO:0000256" key="8">
    <source>
        <dbReference type="SAM" id="Phobius"/>
    </source>
</evidence>
<evidence type="ECO:0000256" key="4">
    <source>
        <dbReference type="ARBA" id="ARBA00022989"/>
    </source>
</evidence>
<protein>
    <submittedName>
        <fullName evidence="10">FUSC family protein</fullName>
    </submittedName>
</protein>
<keyword evidence="5 8" id="KW-0472">Membrane</keyword>
<keyword evidence="11" id="KW-1185">Reference proteome</keyword>
<keyword evidence="2" id="KW-1003">Cell membrane</keyword>
<evidence type="ECO:0000313" key="11">
    <source>
        <dbReference type="Proteomes" id="UP001595528"/>
    </source>
</evidence>
<proteinExistence type="inferred from homology"/>
<dbReference type="Pfam" id="PF13515">
    <property type="entry name" value="FUSC_2"/>
    <property type="match status" value="1"/>
</dbReference>
<reference evidence="11" key="1">
    <citation type="journal article" date="2019" name="Int. J. Syst. Evol. Microbiol.">
        <title>The Global Catalogue of Microorganisms (GCM) 10K type strain sequencing project: providing services to taxonomists for standard genome sequencing and annotation.</title>
        <authorList>
            <consortium name="The Broad Institute Genomics Platform"/>
            <consortium name="The Broad Institute Genome Sequencing Center for Infectious Disease"/>
            <person name="Wu L."/>
            <person name="Ma J."/>
        </authorList>
    </citation>
    <scope>NUCLEOTIDE SEQUENCE [LARGE SCALE GENOMIC DNA]</scope>
    <source>
        <strain evidence="11">KCTC 42964</strain>
    </source>
</reference>
<feature type="transmembrane region" description="Helical" evidence="8">
    <location>
        <begin position="419"/>
        <end position="440"/>
    </location>
</feature>
<gene>
    <name evidence="10" type="ORF">ACFOGJ_01405</name>
</gene>